<name>A0AAE4SY17_9CORY</name>
<evidence type="ECO:0000313" key="2">
    <source>
        <dbReference type="Proteomes" id="UP001185706"/>
    </source>
</evidence>
<comment type="caution">
    <text evidence="1">The sequence shown here is derived from an EMBL/GenBank/DDBJ whole genome shotgun (WGS) entry which is preliminary data.</text>
</comment>
<sequence>MSHLRPRFLYDQARIRAKLSSYPGFSTELDAPVDLYLSSLSTGLIYPTRRSRRPQHGEFVHITDRRFHLNPVFRMTKVEDNFEFHVMELDPVRFHRTEYAARPKLLSLGSVVDKEKTTYFPVEFDFASRGKFVTFSAVDKPKVGRLYSCFTSRPRHPLCLRIESTEDNNGLVRAQVSEVYSDFERGEIKGPRKDYGPDNLPYRPPAITRTDVEIELGRFRRLYDPESWTVHGAQDEETLFMVEDPDGSRAVFISKKDAWLHMTKEKGRRLYQIAATFLEER</sequence>
<organism evidence="1 2">
    <name type="scientific">Corynebacterium tuberculostearicum</name>
    <dbReference type="NCBI Taxonomy" id="38304"/>
    <lineage>
        <taxon>Bacteria</taxon>
        <taxon>Bacillati</taxon>
        <taxon>Actinomycetota</taxon>
        <taxon>Actinomycetes</taxon>
        <taxon>Mycobacteriales</taxon>
        <taxon>Corynebacteriaceae</taxon>
        <taxon>Corynebacterium</taxon>
    </lineage>
</organism>
<evidence type="ECO:0000313" key="1">
    <source>
        <dbReference type="EMBL" id="MDV2418507.1"/>
    </source>
</evidence>
<proteinExistence type="predicted"/>
<accession>A0AAE4SY17</accession>
<protein>
    <submittedName>
        <fullName evidence="1">Uncharacterized protein</fullName>
    </submittedName>
</protein>
<reference evidence="1" key="1">
    <citation type="submission" date="2023-08" db="EMBL/GenBank/DDBJ databases">
        <title>Genomic characterization of the C. tuberculostearicum species complex, a ubiquitous member of the human skin microbiome.</title>
        <authorList>
            <person name="Ahmed N."/>
            <person name="Deming C."/>
            <person name="Conlan S."/>
            <person name="Segre J."/>
        </authorList>
    </citation>
    <scope>NUCLEOTIDE SEQUENCE</scope>
    <source>
        <strain evidence="1">CTNIH22</strain>
    </source>
</reference>
<dbReference type="RefSeq" id="WP_259886214.1">
    <property type="nucleotide sequence ID" value="NZ_JAVBIB010000002.1"/>
</dbReference>
<dbReference type="EMBL" id="JAVBIB010000002">
    <property type="protein sequence ID" value="MDV2418507.1"/>
    <property type="molecule type" value="Genomic_DNA"/>
</dbReference>
<dbReference type="AlphaFoldDB" id="A0AAE4SY17"/>
<dbReference type="Proteomes" id="UP001185706">
    <property type="component" value="Unassembled WGS sequence"/>
</dbReference>
<gene>
    <name evidence="1" type="ORF">RAE03_01740</name>
</gene>